<feature type="transmembrane region" description="Helical" evidence="9">
    <location>
        <begin position="872"/>
        <end position="889"/>
    </location>
</feature>
<reference evidence="10 11" key="1">
    <citation type="submission" date="2017-11" db="EMBL/GenBank/DDBJ databases">
        <title>Draft Genome Sequence of Methylobacter psychrotolerans Sph1T, an Obligate Methanotroph from Low-Temperature Environments.</title>
        <authorList>
            <person name="Oshkin I.Y."/>
            <person name="Miroshnikov K."/>
            <person name="Belova S.E."/>
            <person name="Korzhenkov A."/>
            <person name="Toshchakov S.V."/>
            <person name="Dedysh S.N."/>
        </authorList>
    </citation>
    <scope>NUCLEOTIDE SEQUENCE [LARGE SCALE GENOMIC DNA]</scope>
    <source>
        <strain evidence="10 11">Sph1</strain>
    </source>
</reference>
<feature type="transmembrane region" description="Helical" evidence="9">
    <location>
        <begin position="435"/>
        <end position="459"/>
    </location>
</feature>
<evidence type="ECO:0000313" key="11">
    <source>
        <dbReference type="Proteomes" id="UP000237423"/>
    </source>
</evidence>
<dbReference type="Gene3D" id="3.30.2090.10">
    <property type="entry name" value="Multidrug efflux transporter AcrB TolC docking domain, DN and DC subdomains"/>
    <property type="match status" value="2"/>
</dbReference>
<dbReference type="RefSeq" id="WP_103975359.1">
    <property type="nucleotide sequence ID" value="NZ_PGFZ01000011.1"/>
</dbReference>
<evidence type="ECO:0000313" key="10">
    <source>
        <dbReference type="EMBL" id="POZ50363.1"/>
    </source>
</evidence>
<dbReference type="Proteomes" id="UP000237423">
    <property type="component" value="Unassembled WGS sequence"/>
</dbReference>
<dbReference type="SUPFAM" id="SSF82693">
    <property type="entry name" value="Multidrug efflux transporter AcrB pore domain, PN1, PN2, PC1 and PC2 subdomains"/>
    <property type="match status" value="3"/>
</dbReference>
<feature type="transmembrane region" description="Helical" evidence="9">
    <location>
        <begin position="341"/>
        <end position="360"/>
    </location>
</feature>
<dbReference type="NCBIfam" id="TIGR00915">
    <property type="entry name" value="2A0602"/>
    <property type="match status" value="1"/>
</dbReference>
<feature type="transmembrane region" description="Helical" evidence="9">
    <location>
        <begin position="393"/>
        <end position="414"/>
    </location>
</feature>
<comment type="subcellular location">
    <subcellularLocation>
        <location evidence="1 9">Cell inner membrane</location>
        <topology evidence="1 9">Multi-pass membrane protein</topology>
    </subcellularLocation>
</comment>
<dbReference type="GO" id="GO:0042910">
    <property type="term" value="F:xenobiotic transmembrane transporter activity"/>
    <property type="evidence" value="ECO:0007669"/>
    <property type="project" value="TreeGrafter"/>
</dbReference>
<evidence type="ECO:0000256" key="2">
    <source>
        <dbReference type="ARBA" id="ARBA00010942"/>
    </source>
</evidence>
<keyword evidence="6 9" id="KW-0812">Transmembrane</keyword>
<sequence length="1058" mass="115990">MFNIFIKRPVMAIVLSVLFLFMGLLAIKSLPIAQFPDIAPPRVTISLSFPGASADVLVQSSLITIERAINGVPGMKYLISDATSAGESTIQVLFDLSVDPNIAMVNVKTRLDTVMSRLPKLVQLEGIIVERVQPSMLMYVNLFSKDKNADEKFLFNYANVTVIPEIQRIFGIAQAKILGSRQYAMRVWLNPDRMRAYSVSTEEVMDAIANQSIIGRPGRIGQSTGMAAQSKEYVLTYQGRYNKPEEYENIIIRANSKGEILHLKDIAKVDLNSEFYNIYSDKDGYPSASIVLKQNYGSNASKVIENVKEKLEELKKTFPEGMDYEINYDVSRFVDASIEKVLHTLAEAFVLVSLVVFVFLGDWRSTLIPILAVPVSLVGSFAVMQAFGLSINLITLFALVLAIGIVVDDAIVVVEAVHAKMEAENVSPYVAAQQVLGEIGGAIVAITLVMTSVFVPIAFMSGPVGVFYRQFSIAMASSIIISAVVALSLAPVLCAMILKNTHGQPKRKTPVSLFIDAFNYVFEKATGRYIQVLNVVITRRIVTVLVLAGFSFGIYSVNLTLPSGFIPGEDQGMIYAIIQTPPGSTIEVTNKVARELEGIASKIDGVQSVSSLAGYEVLTEGRGSNAGTCIINLKDWAQRKHSVQEVIHELEEKTHDFGAIIEFFEPPAVPGYGAASGLALRLLDKTIDTNYQAFDKINQNFMAELRKRKELTGLFTFYAANYPQYELVIDNQLAMQKGVSIDKAMNNLDIMIGSTYEQGFIRFNNFFKVYTQALPEFRRFPTDVLNYYVKNENGEMVPYSAFMTMKKKLGPNEITRYNLYNSATIRAVPAPGYTSGAAIKAVQEVAAATLPRGFDIAWEGLSFDEAARGNEALVIFLVVIVFVYLVLAAQYESFVLPLAVLFSLPPGIFGAFFLLKTLGLANDVYAQLGLVMLIGLLGKNAVLIVEFAVQKQTQGLSVREAAIAGARARFRPILMTSFAFIAGLVPLAMATGAGAVGNRTIGTSSLGGMLFGTVFGVLLIPGLYYIFAKMTEGKTLIKDEDLNPLTETYQFGTHDVKE</sequence>
<evidence type="ECO:0000256" key="3">
    <source>
        <dbReference type="ARBA" id="ARBA00022448"/>
    </source>
</evidence>
<feature type="transmembrane region" description="Helical" evidence="9">
    <location>
        <begin position="1009"/>
        <end position="1028"/>
    </location>
</feature>
<evidence type="ECO:0000256" key="8">
    <source>
        <dbReference type="ARBA" id="ARBA00023136"/>
    </source>
</evidence>
<protein>
    <recommendedName>
        <fullName evidence="9">Efflux pump membrane transporter</fullName>
    </recommendedName>
</protein>
<keyword evidence="4" id="KW-1003">Cell membrane</keyword>
<feature type="transmembrane region" description="Helical" evidence="9">
    <location>
        <begin position="367"/>
        <end position="387"/>
    </location>
</feature>
<comment type="caution">
    <text evidence="10">The sequence shown here is derived from an EMBL/GenBank/DDBJ whole genome shotgun (WGS) entry which is preliminary data.</text>
</comment>
<dbReference type="InterPro" id="IPR027463">
    <property type="entry name" value="AcrB_DN_DC_subdom"/>
</dbReference>
<feature type="transmembrane region" description="Helical" evidence="9">
    <location>
        <begin position="970"/>
        <end position="989"/>
    </location>
</feature>
<proteinExistence type="inferred from homology"/>
<dbReference type="InterPro" id="IPR004764">
    <property type="entry name" value="MdtF-like"/>
</dbReference>
<dbReference type="SUPFAM" id="SSF82866">
    <property type="entry name" value="Multidrug efflux transporter AcrB transmembrane domain"/>
    <property type="match status" value="2"/>
</dbReference>
<dbReference type="PANTHER" id="PTHR32063:SF9">
    <property type="entry name" value="SIMILAR TO MULTIDRUG RESISTANCE PROTEIN MEXB"/>
    <property type="match status" value="1"/>
</dbReference>
<feature type="transmembrane region" description="Helical" evidence="9">
    <location>
        <begin position="894"/>
        <end position="915"/>
    </location>
</feature>
<evidence type="ECO:0000256" key="4">
    <source>
        <dbReference type="ARBA" id="ARBA00022475"/>
    </source>
</evidence>
<dbReference type="Gene3D" id="1.20.1640.10">
    <property type="entry name" value="Multidrug efflux transporter AcrB transmembrane domain"/>
    <property type="match status" value="2"/>
</dbReference>
<keyword evidence="3 9" id="KW-0813">Transport</keyword>
<evidence type="ECO:0000256" key="1">
    <source>
        <dbReference type="ARBA" id="ARBA00004429"/>
    </source>
</evidence>
<keyword evidence="5 9" id="KW-0997">Cell inner membrane</keyword>
<keyword evidence="8 9" id="KW-0472">Membrane</keyword>
<comment type="similarity">
    <text evidence="2 9">Belongs to the resistance-nodulation-cell division (RND) (TC 2.A.6) family.</text>
</comment>
<evidence type="ECO:0000256" key="5">
    <source>
        <dbReference type="ARBA" id="ARBA00022519"/>
    </source>
</evidence>
<dbReference type="GO" id="GO:0015562">
    <property type="term" value="F:efflux transmembrane transporter activity"/>
    <property type="evidence" value="ECO:0007669"/>
    <property type="project" value="InterPro"/>
</dbReference>
<dbReference type="AlphaFoldDB" id="A0A2S5CHR8"/>
<dbReference type="EMBL" id="PGFZ01000011">
    <property type="protein sequence ID" value="POZ50363.1"/>
    <property type="molecule type" value="Genomic_DNA"/>
</dbReference>
<evidence type="ECO:0000256" key="9">
    <source>
        <dbReference type="RuleBase" id="RU364070"/>
    </source>
</evidence>
<dbReference type="Gene3D" id="3.30.70.1440">
    <property type="entry name" value="Multidrug efflux transporter AcrB pore domain"/>
    <property type="match status" value="1"/>
</dbReference>
<dbReference type="InterPro" id="IPR001036">
    <property type="entry name" value="Acrflvin-R"/>
</dbReference>
<dbReference type="GO" id="GO:0009636">
    <property type="term" value="P:response to toxic substance"/>
    <property type="evidence" value="ECO:0007669"/>
    <property type="project" value="UniProtKB-ARBA"/>
</dbReference>
<dbReference type="FunFam" id="1.20.1640.10:FF:000001">
    <property type="entry name" value="Efflux pump membrane transporter"/>
    <property type="match status" value="1"/>
</dbReference>
<keyword evidence="7 9" id="KW-1133">Transmembrane helix</keyword>
<feature type="transmembrane region" description="Helical" evidence="9">
    <location>
        <begin position="927"/>
        <end position="949"/>
    </location>
</feature>
<dbReference type="Pfam" id="PF00873">
    <property type="entry name" value="ACR_tran"/>
    <property type="match status" value="1"/>
</dbReference>
<dbReference type="PRINTS" id="PR00702">
    <property type="entry name" value="ACRIFLAVINRP"/>
</dbReference>
<dbReference type="GO" id="GO:0005886">
    <property type="term" value="C:plasma membrane"/>
    <property type="evidence" value="ECO:0007669"/>
    <property type="project" value="UniProtKB-SubCell"/>
</dbReference>
<gene>
    <name evidence="10" type="ORF">AADEFJLK_03775</name>
</gene>
<accession>A0A2S5CHR8</accession>
<evidence type="ECO:0000256" key="6">
    <source>
        <dbReference type="ARBA" id="ARBA00022692"/>
    </source>
</evidence>
<dbReference type="Gene3D" id="3.30.70.1320">
    <property type="entry name" value="Multidrug efflux transporter AcrB pore domain like"/>
    <property type="match status" value="1"/>
</dbReference>
<dbReference type="SUPFAM" id="SSF82714">
    <property type="entry name" value="Multidrug efflux transporter AcrB TolC docking domain, DN and DC subdomains"/>
    <property type="match status" value="2"/>
</dbReference>
<dbReference type="PANTHER" id="PTHR32063">
    <property type="match status" value="1"/>
</dbReference>
<feature type="transmembrane region" description="Helical" evidence="9">
    <location>
        <begin position="471"/>
        <end position="498"/>
    </location>
</feature>
<comment type="caution">
    <text evidence="9">Lacks conserved residue(s) required for the propagation of feature annotation.</text>
</comment>
<evidence type="ECO:0000256" key="7">
    <source>
        <dbReference type="ARBA" id="ARBA00022989"/>
    </source>
</evidence>
<feature type="transmembrane region" description="Helical" evidence="9">
    <location>
        <begin position="541"/>
        <end position="561"/>
    </location>
</feature>
<organism evidence="10 11">
    <name type="scientific">Methylovulum psychrotolerans</name>
    <dbReference type="NCBI Taxonomy" id="1704499"/>
    <lineage>
        <taxon>Bacteria</taxon>
        <taxon>Pseudomonadati</taxon>
        <taxon>Pseudomonadota</taxon>
        <taxon>Gammaproteobacteria</taxon>
        <taxon>Methylococcales</taxon>
        <taxon>Methylococcaceae</taxon>
        <taxon>Methylovulum</taxon>
    </lineage>
</organism>
<dbReference type="Gene3D" id="3.30.70.1430">
    <property type="entry name" value="Multidrug efflux transporter AcrB pore domain"/>
    <property type="match status" value="2"/>
</dbReference>
<name>A0A2S5CHR8_9GAMM</name>